<proteinExistence type="predicted"/>
<accession>A0ACB0XSB9</accession>
<comment type="caution">
    <text evidence="1">The sequence shown here is derived from an EMBL/GenBank/DDBJ whole genome shotgun (WGS) entry which is preliminary data.</text>
</comment>
<organism evidence="1 2">
    <name type="scientific">Meloidogyne enterolobii</name>
    <name type="common">Root-knot nematode worm</name>
    <name type="synonym">Meloidogyne mayaguensis</name>
    <dbReference type="NCBI Taxonomy" id="390850"/>
    <lineage>
        <taxon>Eukaryota</taxon>
        <taxon>Metazoa</taxon>
        <taxon>Ecdysozoa</taxon>
        <taxon>Nematoda</taxon>
        <taxon>Chromadorea</taxon>
        <taxon>Rhabditida</taxon>
        <taxon>Tylenchina</taxon>
        <taxon>Tylenchomorpha</taxon>
        <taxon>Tylenchoidea</taxon>
        <taxon>Meloidogynidae</taxon>
        <taxon>Meloidogyninae</taxon>
        <taxon>Meloidogyne</taxon>
    </lineage>
</organism>
<evidence type="ECO:0000313" key="1">
    <source>
        <dbReference type="EMBL" id="CAK5015232.1"/>
    </source>
</evidence>
<name>A0ACB0XSB9_MELEN</name>
<gene>
    <name evidence="1" type="ORF">MENTE1834_LOCUS2948</name>
</gene>
<keyword evidence="2" id="KW-1185">Reference proteome</keyword>
<sequence>MKKVFLLNILLIFLLKNINGDGDTTSEGVPCTASQQDQADNSPPSPADAPPTEGSDSPFCSSSDVDSSCKGFGTGTNVPQAVCVPILAYEPSKVFLTWTQPDVADDVVGYNVYKDGQLLGNSKNNSMQNSVVGRYFDTFLKEEPEFYPKILFNTFWVKGLKPKTKYTFTVRSVLSNGDESEDSKPLVVTTPTNYKKIVDISKVGAVGDGKTMNTKAIQDAIDSCATGSLSPYDCKIRIPRGTFLTGSLILKSNMTFELASGAVLLGSPNSNDYPLIPRLNMPSALINVIDPQHSQNLRIVSSGGIIDNNGWKQDTTIIDEIGNPLPHYVKGSAQTVKQNGVLAASQVTSKDKYGSARSKMLLLLGITNLHIGGTNLTLRNPSMITMAIGNSRNISVVNTRFTTFDINNGDGMNIGDASNVQILSNLFETGDDSVAMGTGQGKKSNSPPVEFVVIRNNYFRHSHGCSFGGNLGDWVQDVQIEDNIFLMSDNGIRMKATKEIGGGVRKVCIRNIGMKGVGTTNSFPYNGKTLSGNTINGYPLIFTLKYSDGKGQFPPADISTQYLNITLKDLSIDQIDTNHASGCILIDGTPNYMHTNFEFKNIKIKNSLQAKISQLKLSVFDTLETENIGGDPPFKFAQCSKLTFSNVPEVINPQSNYS</sequence>
<evidence type="ECO:0000313" key="2">
    <source>
        <dbReference type="Proteomes" id="UP001497535"/>
    </source>
</evidence>
<dbReference type="EMBL" id="CAVMJV010000002">
    <property type="protein sequence ID" value="CAK5015232.1"/>
    <property type="molecule type" value="Genomic_DNA"/>
</dbReference>
<dbReference type="Proteomes" id="UP001497535">
    <property type="component" value="Unassembled WGS sequence"/>
</dbReference>
<protein>
    <submittedName>
        <fullName evidence="1">Uncharacterized protein</fullName>
    </submittedName>
</protein>
<reference evidence="1" key="1">
    <citation type="submission" date="2023-11" db="EMBL/GenBank/DDBJ databases">
        <authorList>
            <person name="Poullet M."/>
        </authorList>
    </citation>
    <scope>NUCLEOTIDE SEQUENCE</scope>
    <source>
        <strain evidence="1">E1834</strain>
    </source>
</reference>